<dbReference type="Proteomes" id="UP001073227">
    <property type="component" value="Unassembled WGS sequence"/>
</dbReference>
<gene>
    <name evidence="2" type="ORF">OEG84_25135</name>
</gene>
<dbReference type="InterPro" id="IPR016913">
    <property type="entry name" value="UCP029215"/>
</dbReference>
<reference evidence="2" key="1">
    <citation type="submission" date="2022-10" db="EMBL/GenBank/DDBJ databases">
        <title>Hoeflea sp. G2-23, isolated from marine algae.</title>
        <authorList>
            <person name="Kristyanto S."/>
            <person name="Kim J.M."/>
            <person name="Jeon C.O."/>
        </authorList>
    </citation>
    <scope>NUCLEOTIDE SEQUENCE</scope>
    <source>
        <strain evidence="2">G2-23</strain>
    </source>
</reference>
<evidence type="ECO:0000313" key="3">
    <source>
        <dbReference type="Proteomes" id="UP001073227"/>
    </source>
</evidence>
<evidence type="ECO:0000313" key="2">
    <source>
        <dbReference type="EMBL" id="MCY0150893.1"/>
    </source>
</evidence>
<keyword evidence="1" id="KW-0175">Coiled coil</keyword>
<dbReference type="RefSeq" id="WP_267656634.1">
    <property type="nucleotide sequence ID" value="NZ_JAOVZR010000004.1"/>
</dbReference>
<keyword evidence="3" id="KW-1185">Reference proteome</keyword>
<sequence length="386" mass="40638">MQFTDKLTLDGAIRRTADGYGVVSARVARGGNVQTYLGSEVGITDKDLVRVYRPASEVFKKDAIASYAGVPITVNHPKGGVSADTWKDLAVGEVGDDVLRDGEFVRVPMMLRDAKAIEAVEGGKRELSMGYSADITLADGVTPTGEAFDVIMSDFKMNHVAIVHAARGGSELRIGDDAGSLHWGAAPISTPIADERKAPMADNLRTVVVDGLSVSTTDQGAQAIEKLQNDKRAVEAQLADAEKAHKDAIAAKDAELAKKDAAIDAEKAKVLSDADLDKRVQDRAALVTVAGVIAKDVKTAGLSDADIRKAVVAAKLGDDAVKDKTPAYIDARFDILAEDSAKGTDPVRDALLAGVKTNDGDNATVTDAYAKMVADMQSAHRPAVTN</sequence>
<comment type="caution">
    <text evidence="2">The sequence shown here is derived from an EMBL/GenBank/DDBJ whole genome shotgun (WGS) entry which is preliminary data.</text>
</comment>
<dbReference type="Pfam" id="PF09979">
    <property type="entry name" value="DUF2213"/>
    <property type="match status" value="1"/>
</dbReference>
<organism evidence="2 3">
    <name type="scientific">Hoeflea algicola</name>
    <dbReference type="NCBI Taxonomy" id="2983763"/>
    <lineage>
        <taxon>Bacteria</taxon>
        <taxon>Pseudomonadati</taxon>
        <taxon>Pseudomonadota</taxon>
        <taxon>Alphaproteobacteria</taxon>
        <taxon>Hyphomicrobiales</taxon>
        <taxon>Rhizobiaceae</taxon>
        <taxon>Hoeflea</taxon>
    </lineage>
</organism>
<name>A0ABT3ZGR8_9HYPH</name>
<dbReference type="EMBL" id="JAOVZR010000004">
    <property type="protein sequence ID" value="MCY0150893.1"/>
    <property type="molecule type" value="Genomic_DNA"/>
</dbReference>
<accession>A0ABT3ZGR8</accession>
<proteinExistence type="predicted"/>
<evidence type="ECO:0000256" key="1">
    <source>
        <dbReference type="SAM" id="Coils"/>
    </source>
</evidence>
<dbReference type="PIRSF" id="PIRSF029215">
    <property type="entry name" value="UCP029215"/>
    <property type="match status" value="1"/>
</dbReference>
<protein>
    <submittedName>
        <fullName evidence="2">DUF2213 domain-containing protein</fullName>
    </submittedName>
</protein>
<feature type="coiled-coil region" evidence="1">
    <location>
        <begin position="224"/>
        <end position="251"/>
    </location>
</feature>